<proteinExistence type="predicted"/>
<evidence type="ECO:0000313" key="6">
    <source>
        <dbReference type="Proteomes" id="UP000242696"/>
    </source>
</evidence>
<dbReference type="InterPro" id="IPR008979">
    <property type="entry name" value="Galactose-bd-like_sf"/>
</dbReference>
<organism evidence="5">
    <name type="scientific">black bullhead herpesvirus</name>
    <dbReference type="NCBI Taxonomy" id="508441"/>
    <lineage>
        <taxon>Viruses</taxon>
        <taxon>Duplodnaviria</taxon>
        <taxon>Heunggongvirae</taxon>
        <taxon>Peploviricota</taxon>
        <taxon>Herviviricetes</taxon>
        <taxon>Herpesvirales</taxon>
        <taxon>Alloherpesviridae</taxon>
        <taxon>Ictavirus</taxon>
        <taxon>Ictavirus ictaluridallo2</taxon>
    </lineage>
</organism>
<keyword evidence="2" id="KW-0378">Hydrolase</keyword>
<dbReference type="PROSITE" id="PS51829">
    <property type="entry name" value="P_HOMO_B"/>
    <property type="match status" value="1"/>
</dbReference>
<evidence type="ECO:0000256" key="1">
    <source>
        <dbReference type="ARBA" id="ARBA00022670"/>
    </source>
</evidence>
<dbReference type="Gene3D" id="3.40.50.200">
    <property type="entry name" value="Peptidase S8/S53 domain"/>
    <property type="match status" value="1"/>
</dbReference>
<accession>A0A2H5AJI4</accession>
<dbReference type="SUPFAM" id="SSF49785">
    <property type="entry name" value="Galactose-binding domain-like"/>
    <property type="match status" value="1"/>
</dbReference>
<dbReference type="SUPFAM" id="SSF52743">
    <property type="entry name" value="Subtilisin-like"/>
    <property type="match status" value="1"/>
</dbReference>
<dbReference type="InterPro" id="IPR002884">
    <property type="entry name" value="P_dom"/>
</dbReference>
<keyword evidence="1" id="KW-0645">Protease</keyword>
<reference evidence="5" key="1">
    <citation type="journal article" date="2018" name="Arch. Virol.">
        <title>Complete genome sequence and analysis of ictalurid herpesvirus 2.</title>
        <authorList>
            <person name="Borzak R."/>
            <person name="Haluk T."/>
            <person name="Bartha D."/>
            <person name="Doszpoly A."/>
        </authorList>
    </citation>
    <scope>NUCLEOTIDE SEQUENCE</scope>
    <source>
        <strain evidence="5">760/94</strain>
    </source>
</reference>
<evidence type="ECO:0000256" key="3">
    <source>
        <dbReference type="ARBA" id="ARBA00022825"/>
    </source>
</evidence>
<dbReference type="EMBL" id="MG271984">
    <property type="protein sequence ID" value="AUG72300.1"/>
    <property type="molecule type" value="Genomic_DNA"/>
</dbReference>
<dbReference type="GeneID" id="35414692"/>
<feature type="domain" description="P/Homo B" evidence="4">
    <location>
        <begin position="295"/>
        <end position="430"/>
    </location>
</feature>
<protein>
    <submittedName>
        <fullName evidence="5">ORF47a</fullName>
    </submittedName>
</protein>
<dbReference type="KEGG" id="vg:35414692"/>
<evidence type="ECO:0000256" key="2">
    <source>
        <dbReference type="ARBA" id="ARBA00022801"/>
    </source>
</evidence>
<dbReference type="Proteomes" id="UP000242696">
    <property type="component" value="Segment"/>
</dbReference>
<dbReference type="OrthoDB" id="31515at10239"/>
<evidence type="ECO:0000259" key="4">
    <source>
        <dbReference type="PROSITE" id="PS51829"/>
    </source>
</evidence>
<dbReference type="PANTHER" id="PTHR42884">
    <property type="entry name" value="PROPROTEIN CONVERTASE SUBTILISIN/KEXIN-RELATED"/>
    <property type="match status" value="1"/>
</dbReference>
<dbReference type="GO" id="GO:0004252">
    <property type="term" value="F:serine-type endopeptidase activity"/>
    <property type="evidence" value="ECO:0007669"/>
    <property type="project" value="InterPro"/>
</dbReference>
<dbReference type="PANTHER" id="PTHR42884:SF14">
    <property type="entry name" value="NEUROENDOCRINE CONVERTASE 1"/>
    <property type="match status" value="1"/>
</dbReference>
<dbReference type="RefSeq" id="YP_009447872.1">
    <property type="nucleotide sequence ID" value="NC_036579.1"/>
</dbReference>
<dbReference type="GO" id="GO:0016020">
    <property type="term" value="C:membrane"/>
    <property type="evidence" value="ECO:0007669"/>
    <property type="project" value="TreeGrafter"/>
</dbReference>
<dbReference type="Gene3D" id="2.60.120.260">
    <property type="entry name" value="Galactose-binding domain-like"/>
    <property type="match status" value="1"/>
</dbReference>
<dbReference type="Pfam" id="PF01483">
    <property type="entry name" value="P_proprotein"/>
    <property type="match status" value="1"/>
</dbReference>
<evidence type="ECO:0000313" key="5">
    <source>
        <dbReference type="EMBL" id="AUG72300.1"/>
    </source>
</evidence>
<keyword evidence="3" id="KW-0720">Serine protease</keyword>
<dbReference type="InterPro" id="IPR036852">
    <property type="entry name" value="Peptidase_S8/S53_dom_sf"/>
</dbReference>
<name>A0A2H5AJI4_9VIRU</name>
<sequence length="430" mass="46768">MVASNTSHPSWMSLPRSLPTAKLAPWKLFKGGSTSTYNGPRFDDLAPATIPTSAIIHMYTMVPFLVLIPTIVATSLKLSVTDFGCDMPLSEHCSACSQVLQGFAERESYCTYNTPGHFNVDKISIDRPGWSRGPWGDPGPNIISESWGCEDNGATACLHRQVVHERLTSLSSRGAILIHPAGNGGENDDCAMDTYTQHRGVIVVTPTGYTRAERCSATLVTITIPRNVTILLDGHCTKIPMCSSMAAPLLGNLLGRVLWATTSGVRPENVQWALVRASRPHTTTGWHGRGWELNAVTGRWHHPRYGFGEPDPEELAKELKRLEESSPPHEFGEWPLEDCAATLVDWITLSVTITPATSRGAVTLDVISPSGTRATVLGTRPLDAATGEFTQEMVTNRFWGEPGRSASNPWRVMCAGCGTYSIRGFCHGIV</sequence>
<dbReference type="GO" id="GO:0016485">
    <property type="term" value="P:protein processing"/>
    <property type="evidence" value="ECO:0007669"/>
    <property type="project" value="TreeGrafter"/>
</dbReference>
<keyword evidence="6" id="KW-1185">Reference proteome</keyword>